<dbReference type="InterPro" id="IPR009057">
    <property type="entry name" value="Homeodomain-like_sf"/>
</dbReference>
<dbReference type="GO" id="GO:0003677">
    <property type="term" value="F:DNA binding"/>
    <property type="evidence" value="ECO:0007669"/>
    <property type="project" value="UniProtKB-UniRule"/>
</dbReference>
<accession>G5JIF9</accession>
<dbReference type="PROSITE" id="PS50977">
    <property type="entry name" value="HTH_TETR_2"/>
    <property type="match status" value="1"/>
</dbReference>
<feature type="DNA-binding region" description="H-T-H motif" evidence="2">
    <location>
        <begin position="30"/>
        <end position="49"/>
    </location>
</feature>
<proteinExistence type="predicted"/>
<dbReference type="InterPro" id="IPR039532">
    <property type="entry name" value="TetR_C_Firmicutes"/>
</dbReference>
<dbReference type="Gene3D" id="1.10.357.10">
    <property type="entry name" value="Tetracycline Repressor, domain 2"/>
    <property type="match status" value="1"/>
</dbReference>
<evidence type="ECO:0000313" key="4">
    <source>
        <dbReference type="EMBL" id="EHJ08050.1"/>
    </source>
</evidence>
<feature type="domain" description="HTH tetR-type" evidence="3">
    <location>
        <begin position="7"/>
        <end position="67"/>
    </location>
</feature>
<dbReference type="Proteomes" id="UP000005413">
    <property type="component" value="Unassembled WGS sequence"/>
</dbReference>
<comment type="caution">
    <text evidence="4">The sequence shown here is derived from an EMBL/GenBank/DDBJ whole genome shotgun (WGS) entry which is preliminary data.</text>
</comment>
<gene>
    <name evidence="4" type="ORF">SS7213T_06226</name>
</gene>
<evidence type="ECO:0000256" key="1">
    <source>
        <dbReference type="ARBA" id="ARBA00023125"/>
    </source>
</evidence>
<dbReference type="PANTHER" id="PTHR43479">
    <property type="entry name" value="ACREF/ENVCD OPERON REPRESSOR-RELATED"/>
    <property type="match status" value="1"/>
</dbReference>
<dbReference type="InterPro" id="IPR001647">
    <property type="entry name" value="HTH_TetR"/>
</dbReference>
<evidence type="ECO:0000256" key="2">
    <source>
        <dbReference type="PROSITE-ProRule" id="PRU00335"/>
    </source>
</evidence>
<protein>
    <recommendedName>
        <fullName evidence="3">HTH tetR-type domain-containing protein</fullName>
    </recommendedName>
</protein>
<dbReference type="PANTHER" id="PTHR43479:SF23">
    <property type="entry name" value="HTH TETR-TYPE DOMAIN-CONTAINING PROTEIN"/>
    <property type="match status" value="1"/>
</dbReference>
<dbReference type="SUPFAM" id="SSF46689">
    <property type="entry name" value="Homeodomain-like"/>
    <property type="match status" value="1"/>
</dbReference>
<dbReference type="AlphaFoldDB" id="G5JIF9"/>
<keyword evidence="1 2" id="KW-0238">DNA-binding</keyword>
<dbReference type="PATRIC" id="fig|911238.3.peg.1053"/>
<keyword evidence="5" id="KW-1185">Reference proteome</keyword>
<dbReference type="Pfam" id="PF00440">
    <property type="entry name" value="TetR_N"/>
    <property type="match status" value="1"/>
</dbReference>
<sequence>MVDRRVKRTRYAIHQAFINLLKSYDLEEVTIQQIADEADINRATFYKHYEDKYALLNALENQEINNIRQYIKEFDFSTFETLDTENIVAVFEYGPKNIIKIILNNIELYEVLFAMNRKSSLEDKLSETIELNLQRVLVGHKAINGMPFKYFHSYIAGAVISTIKFWVLDDNRIPGDQLAKNIYNMAFQGPYKQIINEIKR</sequence>
<dbReference type="OrthoDB" id="9810250at2"/>
<evidence type="ECO:0000259" key="3">
    <source>
        <dbReference type="PROSITE" id="PS50977"/>
    </source>
</evidence>
<evidence type="ECO:0000313" key="5">
    <source>
        <dbReference type="Proteomes" id="UP000005413"/>
    </source>
</evidence>
<dbReference type="RefSeq" id="WP_002463819.1">
    <property type="nucleotide sequence ID" value="NZ_AEUN01000401.1"/>
</dbReference>
<dbReference type="InterPro" id="IPR050624">
    <property type="entry name" value="HTH-type_Tx_Regulator"/>
</dbReference>
<organism evidence="4 5">
    <name type="scientific">Staphylococcus simiae CCM 7213 = CCUG 51256</name>
    <dbReference type="NCBI Taxonomy" id="911238"/>
    <lineage>
        <taxon>Bacteria</taxon>
        <taxon>Bacillati</taxon>
        <taxon>Bacillota</taxon>
        <taxon>Bacilli</taxon>
        <taxon>Bacillales</taxon>
        <taxon>Staphylococcaceae</taxon>
        <taxon>Staphylococcus</taxon>
    </lineage>
</organism>
<dbReference type="Pfam" id="PF14278">
    <property type="entry name" value="TetR_C_8"/>
    <property type="match status" value="1"/>
</dbReference>
<dbReference type="EMBL" id="AEUN01000401">
    <property type="protein sequence ID" value="EHJ08050.1"/>
    <property type="molecule type" value="Genomic_DNA"/>
</dbReference>
<name>G5JIF9_9STAP</name>
<reference evidence="4 5" key="1">
    <citation type="journal article" date="2012" name="BMC Genomics">
        <title>Comparative genomic analysis of the genus Staphylococcus including Staphylococcus aureus and its newly described sister species Staphylococcus simiae.</title>
        <authorList>
            <person name="Suzuki H."/>
            <person name="Lefebure T."/>
            <person name="Pavinski Bitar P."/>
            <person name="Stanhope M.J."/>
        </authorList>
    </citation>
    <scope>NUCLEOTIDE SEQUENCE [LARGE SCALE GENOMIC DNA]</scope>
    <source>
        <strain evidence="4 5">CCM 7213</strain>
    </source>
</reference>